<evidence type="ECO:0000313" key="7">
    <source>
        <dbReference type="EMBL" id="UZF89427.1"/>
    </source>
</evidence>
<dbReference type="InterPro" id="IPR050493">
    <property type="entry name" value="FAD-dep_Monooxygenase_BioMet"/>
</dbReference>
<dbReference type="InterPro" id="IPR002938">
    <property type="entry name" value="FAD-bd"/>
</dbReference>
<dbReference type="GO" id="GO:0004497">
    <property type="term" value="F:monooxygenase activity"/>
    <property type="evidence" value="ECO:0007669"/>
    <property type="project" value="UniProtKB-KW"/>
</dbReference>
<dbReference type="AlphaFoldDB" id="A0A9E8CMX7"/>
<dbReference type="EMBL" id="CP102774">
    <property type="protein sequence ID" value="UZF89427.1"/>
    <property type="molecule type" value="Genomic_DNA"/>
</dbReference>
<dbReference type="PANTHER" id="PTHR13789">
    <property type="entry name" value="MONOOXYGENASE"/>
    <property type="match status" value="1"/>
</dbReference>
<dbReference type="SUPFAM" id="SSF51905">
    <property type="entry name" value="FAD/NAD(P)-binding domain"/>
    <property type="match status" value="1"/>
</dbReference>
<keyword evidence="3" id="KW-0274">FAD</keyword>
<evidence type="ECO:0000256" key="2">
    <source>
        <dbReference type="ARBA" id="ARBA00022630"/>
    </source>
</evidence>
<evidence type="ECO:0000259" key="6">
    <source>
        <dbReference type="Pfam" id="PF01494"/>
    </source>
</evidence>
<protein>
    <submittedName>
        <fullName evidence="7">FAD-dependent monooxygenase</fullName>
    </submittedName>
</protein>
<comment type="cofactor">
    <cofactor evidence="1">
        <name>FAD</name>
        <dbReference type="ChEBI" id="CHEBI:57692"/>
    </cofactor>
</comment>
<keyword evidence="4" id="KW-0560">Oxidoreductase</keyword>
<keyword evidence="5 7" id="KW-0503">Monooxygenase</keyword>
<accession>A0A9E8CMX7</accession>
<gene>
    <name evidence="7" type="ORF">NWE54_11860</name>
</gene>
<keyword evidence="2" id="KW-0285">Flavoprotein</keyword>
<dbReference type="Gene3D" id="3.50.50.60">
    <property type="entry name" value="FAD/NAD(P)-binding domain"/>
    <property type="match status" value="1"/>
</dbReference>
<proteinExistence type="predicted"/>
<feature type="domain" description="FAD-binding" evidence="6">
    <location>
        <begin position="7"/>
        <end position="346"/>
    </location>
</feature>
<name>A0A9E8CMX7_9HYPH</name>
<organism evidence="7">
    <name type="scientific">Bosea sp. NBC_00436</name>
    <dbReference type="NCBI Taxonomy" id="2969620"/>
    <lineage>
        <taxon>Bacteria</taxon>
        <taxon>Pseudomonadati</taxon>
        <taxon>Pseudomonadota</taxon>
        <taxon>Alphaproteobacteria</taxon>
        <taxon>Hyphomicrobiales</taxon>
        <taxon>Boseaceae</taxon>
        <taxon>Bosea</taxon>
    </lineage>
</organism>
<reference evidence="7" key="1">
    <citation type="submission" date="2022-08" db="EMBL/GenBank/DDBJ databases">
        <title>Complete Genome Sequences of 2 Bosea sp. soil isolates.</title>
        <authorList>
            <person name="Alvarez Arevalo M."/>
            <person name="Sterndorff E.B."/>
            <person name="Faurdal D."/>
            <person name="Joergensen T.S."/>
            <person name="Weber T."/>
        </authorList>
    </citation>
    <scope>NUCLEOTIDE SEQUENCE</scope>
    <source>
        <strain evidence="7">NBC_00436</strain>
    </source>
</reference>
<dbReference type="PRINTS" id="PR00420">
    <property type="entry name" value="RNGMNOXGNASE"/>
</dbReference>
<dbReference type="InterPro" id="IPR036188">
    <property type="entry name" value="FAD/NAD-bd_sf"/>
</dbReference>
<evidence type="ECO:0000256" key="1">
    <source>
        <dbReference type="ARBA" id="ARBA00001974"/>
    </source>
</evidence>
<evidence type="ECO:0000256" key="3">
    <source>
        <dbReference type="ARBA" id="ARBA00022827"/>
    </source>
</evidence>
<dbReference type="SUPFAM" id="SSF54373">
    <property type="entry name" value="FAD-linked reductases, C-terminal domain"/>
    <property type="match status" value="1"/>
</dbReference>
<dbReference type="GO" id="GO:0071949">
    <property type="term" value="F:FAD binding"/>
    <property type="evidence" value="ECO:0007669"/>
    <property type="project" value="InterPro"/>
</dbReference>
<dbReference type="Pfam" id="PF01494">
    <property type="entry name" value="FAD_binding_3"/>
    <property type="match status" value="1"/>
</dbReference>
<evidence type="ECO:0000256" key="5">
    <source>
        <dbReference type="ARBA" id="ARBA00023033"/>
    </source>
</evidence>
<evidence type="ECO:0000256" key="4">
    <source>
        <dbReference type="ARBA" id="ARBA00023002"/>
    </source>
</evidence>
<sequence length="391" mass="41775">MSAPHFVIAGAGIGGLTMALSLARRGIAATVVEKRTGFGETGAGLQITSNSGRVLDALDLALPLKRVSVTSHGLTIRRWATGAPVLEMPSSPERMPTPFRMMKRNDLHTVLLDAARAMPNIRLLVGRGVQEVSQEADGVTVALGGQNGETVSALGLIGADGLWSRVRDLTGDASPPVFTGYEAWRAVVPARAADKPRVTLHMGPGRHAVHYPVAGGREINIVVVRQAKEAREGWSREGDRAVLTEHLAGASQSLRDLTGAAEGWQVWSLFDRKPAAMARGRVALMGDAAHPILPFLAQGASLSIEDAAVLARLLADTLGREGAAGVPMAFAAYAAARTQRVARVQEESRGNGRNYHMGWPLSIARDFALRRLGPDGLRNRYGWLYDWQDAA</sequence>
<dbReference type="PANTHER" id="PTHR13789:SF318">
    <property type="entry name" value="GERANYLGERANYL DIPHOSPHATE REDUCTASE"/>
    <property type="match status" value="1"/>
</dbReference>